<evidence type="ECO:0000313" key="2">
    <source>
        <dbReference type="Proteomes" id="UP001054945"/>
    </source>
</evidence>
<evidence type="ECO:0000313" key="1">
    <source>
        <dbReference type="EMBL" id="GIY25631.1"/>
    </source>
</evidence>
<dbReference type="Proteomes" id="UP001054945">
    <property type="component" value="Unassembled WGS sequence"/>
</dbReference>
<protein>
    <submittedName>
        <fullName evidence="1">Uncharacterized protein</fullName>
    </submittedName>
</protein>
<name>A0AAV4RZ37_CAEEX</name>
<comment type="caution">
    <text evidence="1">The sequence shown here is derived from an EMBL/GenBank/DDBJ whole genome shotgun (WGS) entry which is preliminary data.</text>
</comment>
<accession>A0AAV4RZ37</accession>
<reference evidence="1 2" key="1">
    <citation type="submission" date="2021-06" db="EMBL/GenBank/DDBJ databases">
        <title>Caerostris extrusa draft genome.</title>
        <authorList>
            <person name="Kono N."/>
            <person name="Arakawa K."/>
        </authorList>
    </citation>
    <scope>NUCLEOTIDE SEQUENCE [LARGE SCALE GENOMIC DNA]</scope>
</reference>
<dbReference type="AlphaFoldDB" id="A0AAV4RZ37"/>
<keyword evidence="2" id="KW-1185">Reference proteome</keyword>
<sequence>MLQQIRILALFTLATYITIKPRVESSITLDIKWIKYNETKISQFYIHLKFVSEEVNYLNFHKERIFFLWRSHSFWFPLISDNQLASIMGWCLPSNFLRVSGESQPPLFWRSPAPQSPPLFIRAICCLSSRQMESSARKKKRSADYPCCSGGDLADGRDSGAASGCLKGS</sequence>
<organism evidence="1 2">
    <name type="scientific">Caerostris extrusa</name>
    <name type="common">Bark spider</name>
    <name type="synonym">Caerostris bankana</name>
    <dbReference type="NCBI Taxonomy" id="172846"/>
    <lineage>
        <taxon>Eukaryota</taxon>
        <taxon>Metazoa</taxon>
        <taxon>Ecdysozoa</taxon>
        <taxon>Arthropoda</taxon>
        <taxon>Chelicerata</taxon>
        <taxon>Arachnida</taxon>
        <taxon>Araneae</taxon>
        <taxon>Araneomorphae</taxon>
        <taxon>Entelegynae</taxon>
        <taxon>Araneoidea</taxon>
        <taxon>Araneidae</taxon>
        <taxon>Caerostris</taxon>
    </lineage>
</organism>
<dbReference type="EMBL" id="BPLR01008564">
    <property type="protein sequence ID" value="GIY25631.1"/>
    <property type="molecule type" value="Genomic_DNA"/>
</dbReference>
<gene>
    <name evidence="1" type="ORF">CEXT_482921</name>
</gene>
<proteinExistence type="predicted"/>